<name>A0A3M7SLR8_BRAPC</name>
<dbReference type="Gene3D" id="1.10.8.270">
    <property type="entry name" value="putative rabgap domain of human tbc1 domain family member 14 like domains"/>
    <property type="match status" value="1"/>
</dbReference>
<protein>
    <submittedName>
        <fullName evidence="2">TBC1 domain family member 24-like isoform X2</fullName>
    </submittedName>
</protein>
<dbReference type="Pfam" id="PF07534">
    <property type="entry name" value="TLD"/>
    <property type="match status" value="1"/>
</dbReference>
<dbReference type="SUPFAM" id="SSF47923">
    <property type="entry name" value="Ypt/Rab-GAP domain of gyp1p"/>
    <property type="match status" value="1"/>
</dbReference>
<proteinExistence type="predicted"/>
<dbReference type="InterPro" id="IPR006571">
    <property type="entry name" value="TLDc_dom"/>
</dbReference>
<organism evidence="2 3">
    <name type="scientific">Brachionus plicatilis</name>
    <name type="common">Marine rotifer</name>
    <name type="synonym">Brachionus muelleri</name>
    <dbReference type="NCBI Taxonomy" id="10195"/>
    <lineage>
        <taxon>Eukaryota</taxon>
        <taxon>Metazoa</taxon>
        <taxon>Spiralia</taxon>
        <taxon>Gnathifera</taxon>
        <taxon>Rotifera</taxon>
        <taxon>Eurotatoria</taxon>
        <taxon>Monogononta</taxon>
        <taxon>Pseudotrocha</taxon>
        <taxon>Ploima</taxon>
        <taxon>Brachionidae</taxon>
        <taxon>Brachionus</taxon>
    </lineage>
</organism>
<dbReference type="PROSITE" id="PS51886">
    <property type="entry name" value="TLDC"/>
    <property type="match status" value="1"/>
</dbReference>
<dbReference type="PANTHER" id="PTHR23354:SF122">
    <property type="entry name" value="GTPASE-ACTIVATING PROTEIN SKYWALKER"/>
    <property type="match status" value="1"/>
</dbReference>
<sequence length="501" mass="56790">MIVLDKKEVSCVNWSLVQKDKFPDEYTNVNVREDLDLLFQDQIDQAKLKEIFRSSSREPNQAVRKFLWKRILLPADSSQTALTMHKYAQKISVLFGKHLKLKAELPDFVDRDHLCFYYLNESGKEAVCRLLNVLATVHPDITFAPLLAPLASLFLHYMSEPECFACLLSVIESNNKITQTDIHWITTNYDIDHVFQCEEKAIKKMRSNNSENGRLPVDYKKKIYSAILAPFIKSHLIQDLEHGQRHLTALSLNPKSAAGAAPSAKSSSWTEPFKKLVSPSKKWYLSSPAASSHSFHHHHHHAHSHPSLPSFSVETIGSSVLCPEQIASVWRWLPSRFQILELQLTYSTNTHGCRLMTLFDKIEFYQSTILVIKTTTNSVFGAFCATPWSERVSRQRTFTPRFFGNGETFLFELAPRVHKYEWVGKGSKGETSSAQEMFLYADNDKLVVGGGCEKAVGLLVNSDLIYGRSGACETFDNRTLGTEADFEIAVLEVLTFKSAEN</sequence>
<evidence type="ECO:0000313" key="2">
    <source>
        <dbReference type="EMBL" id="RNA36824.1"/>
    </source>
</evidence>
<evidence type="ECO:0000313" key="3">
    <source>
        <dbReference type="Proteomes" id="UP000276133"/>
    </source>
</evidence>
<reference evidence="2 3" key="1">
    <citation type="journal article" date="2018" name="Sci. Rep.">
        <title>Genomic signatures of local adaptation to the degree of environmental predictability in rotifers.</title>
        <authorList>
            <person name="Franch-Gras L."/>
            <person name="Hahn C."/>
            <person name="Garcia-Roger E.M."/>
            <person name="Carmona M.J."/>
            <person name="Serra M."/>
            <person name="Gomez A."/>
        </authorList>
    </citation>
    <scope>NUCLEOTIDE SEQUENCE [LARGE SCALE GENOMIC DNA]</scope>
    <source>
        <strain evidence="2">HYR1</strain>
    </source>
</reference>
<dbReference type="EMBL" id="REGN01001119">
    <property type="protein sequence ID" value="RNA36824.1"/>
    <property type="molecule type" value="Genomic_DNA"/>
</dbReference>
<dbReference type="Proteomes" id="UP000276133">
    <property type="component" value="Unassembled WGS sequence"/>
</dbReference>
<dbReference type="SMART" id="SM00584">
    <property type="entry name" value="TLDc"/>
    <property type="match status" value="1"/>
</dbReference>
<gene>
    <name evidence="2" type="ORF">BpHYR1_042993</name>
</gene>
<evidence type="ECO:0000259" key="1">
    <source>
        <dbReference type="PROSITE" id="PS51886"/>
    </source>
</evidence>
<dbReference type="AlphaFoldDB" id="A0A3M7SLR8"/>
<comment type="caution">
    <text evidence="2">The sequence shown here is derived from an EMBL/GenBank/DDBJ whole genome shotgun (WGS) entry which is preliminary data.</text>
</comment>
<dbReference type="InterPro" id="IPR035969">
    <property type="entry name" value="Rab-GAP_TBC_sf"/>
</dbReference>
<dbReference type="OrthoDB" id="10065050at2759"/>
<dbReference type="STRING" id="10195.A0A3M7SLR8"/>
<keyword evidence="3" id="KW-1185">Reference proteome</keyword>
<dbReference type="PANTHER" id="PTHR23354">
    <property type="entry name" value="NUCLEOLAR PROTEIN 7/ESTROGEN RECEPTOR COACTIVATOR-RELATED"/>
    <property type="match status" value="1"/>
</dbReference>
<feature type="domain" description="TLDc" evidence="1">
    <location>
        <begin position="319"/>
        <end position="497"/>
    </location>
</feature>
<accession>A0A3M7SLR8</accession>